<dbReference type="Pfam" id="PF09423">
    <property type="entry name" value="PhoD"/>
    <property type="match status" value="1"/>
</dbReference>
<dbReference type="Proteomes" id="UP000316184">
    <property type="component" value="Unassembled WGS sequence"/>
</dbReference>
<dbReference type="InterPro" id="IPR056702">
    <property type="entry name" value="DUF7800"/>
</dbReference>
<evidence type="ECO:0000259" key="2">
    <source>
        <dbReference type="Pfam" id="PF25077"/>
    </source>
</evidence>
<evidence type="ECO:0000313" key="3">
    <source>
        <dbReference type="EMBL" id="TWF95719.1"/>
    </source>
</evidence>
<dbReference type="CDD" id="cd07389">
    <property type="entry name" value="MPP_PhoD"/>
    <property type="match status" value="1"/>
</dbReference>
<evidence type="ECO:0000313" key="4">
    <source>
        <dbReference type="Proteomes" id="UP000316184"/>
    </source>
</evidence>
<proteinExistence type="predicted"/>
<accession>A0A561U8M7</accession>
<keyword evidence="4" id="KW-1185">Reference proteome</keyword>
<protein>
    <submittedName>
        <fullName evidence="3">PhoD-like phosphatase</fullName>
    </submittedName>
</protein>
<feature type="domain" description="PhoD-like phosphatase metallophosphatase" evidence="1">
    <location>
        <begin position="125"/>
        <end position="448"/>
    </location>
</feature>
<dbReference type="Gene3D" id="3.60.21.70">
    <property type="entry name" value="PhoD-like phosphatase"/>
    <property type="match status" value="1"/>
</dbReference>
<name>A0A561U8M7_9PSEU</name>
<sequence>MTELVLGPLLRYVDRSRATVWVETENPCTVQVLDTTEHTFQVGGHHYALLTVHLSGPTPYQVRLDDRVVWPEADASPSIIRPITSPDRLTALFGSCHFDRPAEGRDRHGPDALTATAARLAGTPENERPDLLALLGDQVYADQPTPQVRRELAEHRDLRRPPGEEIANFEEYALLYRRAWQDPPVRWLLSTLPTMMIFDDHDVRDDWNTSRAWRTAMSGEAWWRERLLGGLIAYWIYQHIGNLDPDDLAADPVYREVLEVGRHGDALPVLRDMAARADRERDGEKGVRWSYARDLGGVRLVVLDTRCGRILETGDRAMLSDGEFAWLREVAAADRAHLVLASSLPWLLPHAVHHLQSWNERACSGPHADRAEKLRQAGDLEHWAAFRDSFDRLAQLIGDRAARPDAPATISVLSGDVHHSYFAEADYPRPLNSRVTQLTCSPLHNQAPTYLRAPLRAAWSRTPARLLDRLSHRAGVAPLPLNWRRTDGPFFGNAIAELEFHGPRAQVTLWEATTDDTLEKSCVRQLT</sequence>
<comment type="caution">
    <text evidence="3">The sequence shown here is derived from an EMBL/GenBank/DDBJ whole genome shotgun (WGS) entry which is preliminary data.</text>
</comment>
<feature type="domain" description="DUF7800" evidence="2">
    <location>
        <begin position="1"/>
        <end position="76"/>
    </location>
</feature>
<gene>
    <name evidence="3" type="ORF">FHU35_12718</name>
</gene>
<organism evidence="3 4">
    <name type="scientific">Saccharopolyspora dendranthemae</name>
    <dbReference type="NCBI Taxonomy" id="1181886"/>
    <lineage>
        <taxon>Bacteria</taxon>
        <taxon>Bacillati</taxon>
        <taxon>Actinomycetota</taxon>
        <taxon>Actinomycetes</taxon>
        <taxon>Pseudonocardiales</taxon>
        <taxon>Pseudonocardiaceae</taxon>
        <taxon>Saccharopolyspora</taxon>
    </lineage>
</organism>
<dbReference type="RefSeq" id="WP_246110265.1">
    <property type="nucleotide sequence ID" value="NZ_VIWX01000002.1"/>
</dbReference>
<dbReference type="PANTHER" id="PTHR37031:SF2">
    <property type="entry name" value="PHOD-LIKE PHOSPHATASE METALLOPHOSPHATASE DOMAIN-CONTAINING PROTEIN"/>
    <property type="match status" value="1"/>
</dbReference>
<dbReference type="PANTHER" id="PTHR37031">
    <property type="entry name" value="METALLOPHOSPHATASE BINDING DOMAIN PROTEIN"/>
    <property type="match status" value="1"/>
</dbReference>
<reference evidence="3 4" key="1">
    <citation type="submission" date="2019-06" db="EMBL/GenBank/DDBJ databases">
        <title>Sequencing the genomes of 1000 actinobacteria strains.</title>
        <authorList>
            <person name="Klenk H.-P."/>
        </authorList>
    </citation>
    <scope>NUCLEOTIDE SEQUENCE [LARGE SCALE GENOMIC DNA]</scope>
    <source>
        <strain evidence="3 4">DSM 46699</strain>
    </source>
</reference>
<dbReference type="InterPro" id="IPR029052">
    <property type="entry name" value="Metallo-depent_PP-like"/>
</dbReference>
<dbReference type="Pfam" id="PF25077">
    <property type="entry name" value="DUF7800"/>
    <property type="match status" value="1"/>
</dbReference>
<dbReference type="InterPro" id="IPR018946">
    <property type="entry name" value="PhoD-like_MPP"/>
</dbReference>
<dbReference type="AlphaFoldDB" id="A0A561U8M7"/>
<dbReference type="EMBL" id="VIWX01000002">
    <property type="protein sequence ID" value="TWF95719.1"/>
    <property type="molecule type" value="Genomic_DNA"/>
</dbReference>
<evidence type="ECO:0000259" key="1">
    <source>
        <dbReference type="Pfam" id="PF09423"/>
    </source>
</evidence>
<dbReference type="SUPFAM" id="SSF56300">
    <property type="entry name" value="Metallo-dependent phosphatases"/>
    <property type="match status" value="1"/>
</dbReference>
<dbReference type="InterPro" id="IPR038607">
    <property type="entry name" value="PhoD-like_sf"/>
</dbReference>